<comment type="caution">
    <text evidence="1">The sequence shown here is derived from an EMBL/GenBank/DDBJ whole genome shotgun (WGS) entry which is preliminary data.</text>
</comment>
<evidence type="ECO:0000313" key="2">
    <source>
        <dbReference type="Proteomes" id="UP001196870"/>
    </source>
</evidence>
<evidence type="ECO:0008006" key="3">
    <source>
        <dbReference type="Google" id="ProtNLM"/>
    </source>
</evidence>
<name>A0ABS5F4Y7_9PROT</name>
<sequence>MRSRVQLATSYAPGVLLTWEGGKGICRSVPIRRPVTLDRTTETQIFDGIREFAENWQSRALSARPAGEVAPALALDPDFFDPRTNRVEIDQQHFEPTDPSVVGYVPYPLVFQCGVCGRIREFTSVDDLDHQPLPRRCGDHEARWGQVDVVYAHWSGSIEPLSPSGYRFDPADSRVHRIDVCTCGARNYSLRNRAPVFSEWRFVCDECGVTRELKKPDHDTYEILEADRQAGGRQYEFIEVNMLPVSYRANSAFYPQRGNFIEFRSADVVDLLTEGRRFDLAQALARIYDVPLAEPSEADIEAALRNAGRTAEWEEYQDLLDMLRRAEERRSPDGVLRWRGAIAQTREAWYASGVVERGQVQSPALVRAALNRENWARRYDPIRLALQHNAFVQEHIADRLPVFGAVDVMTPDAQLSDVAGNPAALARYQAMIGPLLETMGLERMVLIRGLPICEFSFGYSRVSPGPIYHRESQGRSVAMPVRLKAFDALPVPGGRKHPIYVTQQRNEALYFRLDEAKVRRWLELNEVPDTPPHGVHIGLRLIETYQDFGPFLEDYKDRERGGTPRSLGSYVYLLLHSLAHQLMHSLADLSGLDADGLGEHLFPADLAFVLYRKGMTPDLGNISAMWRNHAEDYLRRAIDPRLLRCGSGSLCDSRGGACPACIMVSEVTCVASNQLLSRAALRGGPAPTWEAATAPRIIGFFDERVRT</sequence>
<proteinExistence type="predicted"/>
<dbReference type="EMBL" id="JAAGBB010000038">
    <property type="protein sequence ID" value="MBR0667618.1"/>
    <property type="molecule type" value="Genomic_DNA"/>
</dbReference>
<accession>A0ABS5F4Y7</accession>
<organism evidence="1 2">
    <name type="scientific">Plastoroseomonas hellenica</name>
    <dbReference type="NCBI Taxonomy" id="2687306"/>
    <lineage>
        <taxon>Bacteria</taxon>
        <taxon>Pseudomonadati</taxon>
        <taxon>Pseudomonadota</taxon>
        <taxon>Alphaproteobacteria</taxon>
        <taxon>Acetobacterales</taxon>
        <taxon>Acetobacteraceae</taxon>
        <taxon>Plastoroseomonas</taxon>
    </lineage>
</organism>
<evidence type="ECO:0000313" key="1">
    <source>
        <dbReference type="EMBL" id="MBR0667618.1"/>
    </source>
</evidence>
<keyword evidence="2" id="KW-1185">Reference proteome</keyword>
<dbReference type="Proteomes" id="UP001196870">
    <property type="component" value="Unassembled WGS sequence"/>
</dbReference>
<reference evidence="2" key="1">
    <citation type="journal article" date="2021" name="Syst. Appl. Microbiol.">
        <title>Roseomonas hellenica sp. nov., isolated from roots of wild-growing Alkanna tinctoria.</title>
        <authorList>
            <person name="Rat A."/>
            <person name="Naranjo H.D."/>
            <person name="Lebbe L."/>
            <person name="Cnockaert M."/>
            <person name="Krigas N."/>
            <person name="Grigoriadou K."/>
            <person name="Maloupa E."/>
            <person name="Willems A."/>
        </authorList>
    </citation>
    <scope>NUCLEOTIDE SEQUENCE [LARGE SCALE GENOMIC DNA]</scope>
    <source>
        <strain evidence="2">LMG 31523</strain>
    </source>
</reference>
<protein>
    <recommendedName>
        <fullName evidence="3">DUF1998 domain-containing protein</fullName>
    </recommendedName>
</protein>
<gene>
    <name evidence="1" type="ORF">GXW71_24905</name>
</gene>